<dbReference type="EMBL" id="JAPFFF010000003">
    <property type="protein sequence ID" value="KAK8894391.1"/>
    <property type="molecule type" value="Genomic_DNA"/>
</dbReference>
<reference evidence="2 3" key="1">
    <citation type="submission" date="2024-04" db="EMBL/GenBank/DDBJ databases">
        <title>Tritrichomonas musculus Genome.</title>
        <authorList>
            <person name="Alves-Ferreira E."/>
            <person name="Grigg M."/>
            <person name="Lorenzi H."/>
            <person name="Galac M."/>
        </authorList>
    </citation>
    <scope>NUCLEOTIDE SEQUENCE [LARGE SCALE GENOMIC DNA]</scope>
    <source>
        <strain evidence="2 3">EAF2021</strain>
    </source>
</reference>
<dbReference type="Pfam" id="PF12796">
    <property type="entry name" value="Ank_2"/>
    <property type="match status" value="1"/>
</dbReference>
<evidence type="ECO:0000313" key="3">
    <source>
        <dbReference type="Proteomes" id="UP001470230"/>
    </source>
</evidence>
<proteinExistence type="predicted"/>
<dbReference type="Gene3D" id="3.30.40.10">
    <property type="entry name" value="Zinc/RING finger domain, C3HC4 (zinc finger)"/>
    <property type="match status" value="1"/>
</dbReference>
<sequence>MSLISIVKNQDIVSLSTKTITKKELNEQDEHGNTALHYAMASGNWYVIKILLNEKPDIQIENKEGLTALQMAKPDSIRRMCVETQLRSTIGEKTESFLRKDASPDEVAEKMGFSSNTCRLKDGIETHSQIITGRLAKTKNRLSKILINACNYQGCANNADCIFSPCGHIVYCFEHGAEFNECPKCHGNVTEKYQILPNT</sequence>
<dbReference type="InterPro" id="IPR002110">
    <property type="entry name" value="Ankyrin_rpt"/>
</dbReference>
<dbReference type="SMART" id="SM00248">
    <property type="entry name" value="ANK"/>
    <property type="match status" value="1"/>
</dbReference>
<dbReference type="SUPFAM" id="SSF48403">
    <property type="entry name" value="Ankyrin repeat"/>
    <property type="match status" value="1"/>
</dbReference>
<dbReference type="Gene3D" id="1.25.40.20">
    <property type="entry name" value="Ankyrin repeat-containing domain"/>
    <property type="match status" value="1"/>
</dbReference>
<evidence type="ECO:0008006" key="4">
    <source>
        <dbReference type="Google" id="ProtNLM"/>
    </source>
</evidence>
<comment type="caution">
    <text evidence="2">The sequence shown here is derived from an EMBL/GenBank/DDBJ whole genome shotgun (WGS) entry which is preliminary data.</text>
</comment>
<dbReference type="PROSITE" id="PS50297">
    <property type="entry name" value="ANK_REP_REGION"/>
    <property type="match status" value="1"/>
</dbReference>
<evidence type="ECO:0000256" key="1">
    <source>
        <dbReference type="PROSITE-ProRule" id="PRU00023"/>
    </source>
</evidence>
<feature type="repeat" description="ANK" evidence="1">
    <location>
        <begin position="31"/>
        <end position="63"/>
    </location>
</feature>
<gene>
    <name evidence="2" type="ORF">M9Y10_022826</name>
</gene>
<dbReference type="InterPro" id="IPR036770">
    <property type="entry name" value="Ankyrin_rpt-contain_sf"/>
</dbReference>
<organism evidence="2 3">
    <name type="scientific">Tritrichomonas musculus</name>
    <dbReference type="NCBI Taxonomy" id="1915356"/>
    <lineage>
        <taxon>Eukaryota</taxon>
        <taxon>Metamonada</taxon>
        <taxon>Parabasalia</taxon>
        <taxon>Tritrichomonadida</taxon>
        <taxon>Tritrichomonadidae</taxon>
        <taxon>Tritrichomonas</taxon>
    </lineage>
</organism>
<keyword evidence="1" id="KW-0040">ANK repeat</keyword>
<evidence type="ECO:0000313" key="2">
    <source>
        <dbReference type="EMBL" id="KAK8894391.1"/>
    </source>
</evidence>
<dbReference type="Proteomes" id="UP001470230">
    <property type="component" value="Unassembled WGS sequence"/>
</dbReference>
<accession>A0ABR2KUD2</accession>
<keyword evidence="3" id="KW-1185">Reference proteome</keyword>
<dbReference type="InterPro" id="IPR013083">
    <property type="entry name" value="Znf_RING/FYVE/PHD"/>
</dbReference>
<dbReference type="PROSITE" id="PS50088">
    <property type="entry name" value="ANK_REPEAT"/>
    <property type="match status" value="1"/>
</dbReference>
<protein>
    <recommendedName>
        <fullName evidence="4">Ankyrin repeat protein</fullName>
    </recommendedName>
</protein>
<name>A0ABR2KUD2_9EUKA</name>